<evidence type="ECO:0000256" key="1">
    <source>
        <dbReference type="ARBA" id="ARBA00004141"/>
    </source>
</evidence>
<dbReference type="InterPro" id="IPR006202">
    <property type="entry name" value="Neur_chan_lig-bd"/>
</dbReference>
<name>A0ABD2PIZ0_9PLAT</name>
<reference evidence="5 6" key="1">
    <citation type="submission" date="2024-11" db="EMBL/GenBank/DDBJ databases">
        <title>Adaptive evolution of stress response genes in parasites aligns with host niche diversity.</title>
        <authorList>
            <person name="Hahn C."/>
            <person name="Resl P."/>
        </authorList>
    </citation>
    <scope>NUCLEOTIDE SEQUENCE [LARGE SCALE GENOMIC DNA]</scope>
    <source>
        <strain evidence="5">EGGRZ-B1_66</strain>
        <tissue evidence="5">Body</tissue>
    </source>
</reference>
<dbReference type="Gene3D" id="2.70.170.10">
    <property type="entry name" value="Neurotransmitter-gated ion-channel ligand-binding domain"/>
    <property type="match status" value="1"/>
</dbReference>
<gene>
    <name evidence="5" type="ORF">Ciccas_014350</name>
</gene>
<dbReference type="PRINTS" id="PR00252">
    <property type="entry name" value="NRIONCHANNEL"/>
</dbReference>
<dbReference type="SUPFAM" id="SSF63712">
    <property type="entry name" value="Nicotinic receptor ligand binding domain-like"/>
    <property type="match status" value="1"/>
</dbReference>
<dbReference type="GO" id="GO:0016020">
    <property type="term" value="C:membrane"/>
    <property type="evidence" value="ECO:0007669"/>
    <property type="project" value="UniProtKB-SubCell"/>
</dbReference>
<proteinExistence type="inferred from homology"/>
<evidence type="ECO:0000256" key="2">
    <source>
        <dbReference type="ARBA" id="ARBA00023136"/>
    </source>
</evidence>
<sequence length="187" mass="22202">MIILVKTAEELLLKTFVDREYKLVTRPRPCEYHYESTKCPDGPIEVTLVYNILQILAFAQTDEILNISGWFTVTWRDPRIYWHPEHYNNIKQIFLPKRLLWLPDIGLMNSRQKKSFDFSIDEHSRFLVNHMGNVTWMFGEVSEVTCRLDVTYFPFDSQICYLLVTPWQSTIDHYVLSYNLDGKVVDN</sequence>
<dbReference type="InterPro" id="IPR036734">
    <property type="entry name" value="Neur_chan_lig-bd_sf"/>
</dbReference>
<dbReference type="InterPro" id="IPR018000">
    <property type="entry name" value="Neurotransmitter_ion_chnl_CS"/>
</dbReference>
<dbReference type="Pfam" id="PF02931">
    <property type="entry name" value="Neur_chan_LBD"/>
    <property type="match status" value="1"/>
</dbReference>
<accession>A0ABD2PIZ0</accession>
<dbReference type="PANTHER" id="PTHR18945">
    <property type="entry name" value="NEUROTRANSMITTER GATED ION CHANNEL"/>
    <property type="match status" value="1"/>
</dbReference>
<dbReference type="EMBL" id="JBJKFK010008184">
    <property type="protein sequence ID" value="KAL3307144.1"/>
    <property type="molecule type" value="Genomic_DNA"/>
</dbReference>
<dbReference type="InterPro" id="IPR006201">
    <property type="entry name" value="Neur_channel"/>
</dbReference>
<feature type="domain" description="Neurotransmitter-gated ion-channel ligand-binding" evidence="4">
    <location>
        <begin position="35"/>
        <end position="177"/>
    </location>
</feature>
<keyword evidence="2" id="KW-0472">Membrane</keyword>
<keyword evidence="3" id="KW-0407">Ion channel</keyword>
<evidence type="ECO:0000256" key="3">
    <source>
        <dbReference type="RuleBase" id="RU000687"/>
    </source>
</evidence>
<dbReference type="PROSITE" id="PS00236">
    <property type="entry name" value="NEUROTR_ION_CHANNEL"/>
    <property type="match status" value="1"/>
</dbReference>
<protein>
    <recommendedName>
        <fullName evidence="4">Neurotransmitter-gated ion-channel ligand-binding domain-containing protein</fullName>
    </recommendedName>
</protein>
<keyword evidence="3" id="KW-0406">Ion transport</keyword>
<dbReference type="GO" id="GO:0034220">
    <property type="term" value="P:monoatomic ion transmembrane transport"/>
    <property type="evidence" value="ECO:0007669"/>
    <property type="project" value="UniProtKB-KW"/>
</dbReference>
<dbReference type="Proteomes" id="UP001626550">
    <property type="component" value="Unassembled WGS sequence"/>
</dbReference>
<dbReference type="AlphaFoldDB" id="A0ABD2PIZ0"/>
<evidence type="ECO:0000313" key="6">
    <source>
        <dbReference type="Proteomes" id="UP001626550"/>
    </source>
</evidence>
<keyword evidence="6" id="KW-1185">Reference proteome</keyword>
<organism evidence="5 6">
    <name type="scientific">Cichlidogyrus casuarinus</name>
    <dbReference type="NCBI Taxonomy" id="1844966"/>
    <lineage>
        <taxon>Eukaryota</taxon>
        <taxon>Metazoa</taxon>
        <taxon>Spiralia</taxon>
        <taxon>Lophotrochozoa</taxon>
        <taxon>Platyhelminthes</taxon>
        <taxon>Monogenea</taxon>
        <taxon>Monopisthocotylea</taxon>
        <taxon>Dactylogyridea</taxon>
        <taxon>Ancyrocephalidae</taxon>
        <taxon>Cichlidogyrus</taxon>
    </lineage>
</organism>
<evidence type="ECO:0000259" key="4">
    <source>
        <dbReference type="Pfam" id="PF02931"/>
    </source>
</evidence>
<comment type="similarity">
    <text evidence="3">Belongs to the ligand-gated ion channel (TC 1.A.9) family.</text>
</comment>
<feature type="non-terminal residue" evidence="5">
    <location>
        <position position="187"/>
    </location>
</feature>
<dbReference type="CDD" id="cd18989">
    <property type="entry name" value="LGIC_ECD_cation"/>
    <property type="match status" value="1"/>
</dbReference>
<comment type="caution">
    <text evidence="5">The sequence shown here is derived from an EMBL/GenBank/DDBJ whole genome shotgun (WGS) entry which is preliminary data.</text>
</comment>
<keyword evidence="3" id="KW-0813">Transport</keyword>
<comment type="subcellular location">
    <subcellularLocation>
        <location evidence="1">Membrane</location>
        <topology evidence="1">Multi-pass membrane protein</topology>
    </subcellularLocation>
</comment>
<evidence type="ECO:0000313" key="5">
    <source>
        <dbReference type="EMBL" id="KAL3307144.1"/>
    </source>
</evidence>